<evidence type="ECO:0000313" key="3">
    <source>
        <dbReference type="EMBL" id="TWD87209.1"/>
    </source>
</evidence>
<evidence type="ECO:0000256" key="1">
    <source>
        <dbReference type="ARBA" id="ARBA00006817"/>
    </source>
</evidence>
<dbReference type="OrthoDB" id="9803476at2"/>
<dbReference type="Pfam" id="PF08327">
    <property type="entry name" value="AHSA1"/>
    <property type="match status" value="1"/>
</dbReference>
<dbReference type="AlphaFoldDB" id="A0A561C7Q3"/>
<protein>
    <submittedName>
        <fullName evidence="3">Uncharacterized protein YndB with AHSA1/START domain</fullName>
    </submittedName>
</protein>
<dbReference type="RefSeq" id="WP_145742353.1">
    <property type="nucleotide sequence ID" value="NZ_VIVL01000003.1"/>
</dbReference>
<accession>A0A561C7Q3</accession>
<dbReference type="InterPro" id="IPR023393">
    <property type="entry name" value="START-like_dom_sf"/>
</dbReference>
<comment type="caution">
    <text evidence="3">The sequence shown here is derived from an EMBL/GenBank/DDBJ whole genome shotgun (WGS) entry which is preliminary data.</text>
</comment>
<proteinExistence type="inferred from homology"/>
<sequence length="163" mass="18422">MKVEITKAPVAQTEMLIRKPVAEVFGAFIDPRVTTSFWFTQSSGRLETGHEVRWDWEMYGTSTSVLVKDIEPDKRIVIEWDGYSGRTTVEWKFSAREDGTTYVVITESGWTGDGDELFKYVAESTQGFTWTLAGLKAFLEHGIRLNLVADKNPDAHKAGWQPA</sequence>
<evidence type="ECO:0000313" key="4">
    <source>
        <dbReference type="Proteomes" id="UP000319722"/>
    </source>
</evidence>
<evidence type="ECO:0000259" key="2">
    <source>
        <dbReference type="Pfam" id="PF08327"/>
    </source>
</evidence>
<name>A0A561C7Q3_9BURK</name>
<dbReference type="Proteomes" id="UP000319722">
    <property type="component" value="Unassembled WGS sequence"/>
</dbReference>
<feature type="domain" description="Activator of Hsp90 ATPase homologue 1/2-like C-terminal" evidence="2">
    <location>
        <begin position="20"/>
        <end position="140"/>
    </location>
</feature>
<comment type="similarity">
    <text evidence="1">Belongs to the AHA1 family.</text>
</comment>
<dbReference type="CDD" id="cd08901">
    <property type="entry name" value="SRPBCC_CalC_Aha1-like_8"/>
    <property type="match status" value="1"/>
</dbReference>
<dbReference type="SUPFAM" id="SSF55961">
    <property type="entry name" value="Bet v1-like"/>
    <property type="match status" value="1"/>
</dbReference>
<dbReference type="EMBL" id="VIVL01000003">
    <property type="protein sequence ID" value="TWD87209.1"/>
    <property type="molecule type" value="Genomic_DNA"/>
</dbReference>
<reference evidence="3 4" key="1">
    <citation type="submission" date="2019-06" db="EMBL/GenBank/DDBJ databases">
        <title>Sorghum-associated microbial communities from plants grown in Nebraska, USA.</title>
        <authorList>
            <person name="Schachtman D."/>
        </authorList>
    </citation>
    <scope>NUCLEOTIDE SEQUENCE [LARGE SCALE GENOMIC DNA]</scope>
    <source>
        <strain evidence="3 4">T529</strain>
    </source>
</reference>
<organism evidence="3 4">
    <name type="scientific">Variovorax beijingensis</name>
    <dbReference type="NCBI Taxonomy" id="2496117"/>
    <lineage>
        <taxon>Bacteria</taxon>
        <taxon>Pseudomonadati</taxon>
        <taxon>Pseudomonadota</taxon>
        <taxon>Betaproteobacteria</taxon>
        <taxon>Burkholderiales</taxon>
        <taxon>Comamonadaceae</taxon>
        <taxon>Variovorax</taxon>
    </lineage>
</organism>
<dbReference type="Gene3D" id="3.30.530.20">
    <property type="match status" value="1"/>
</dbReference>
<gene>
    <name evidence="3" type="ORF">FB547_103186</name>
</gene>
<dbReference type="InterPro" id="IPR013538">
    <property type="entry name" value="ASHA1/2-like_C"/>
</dbReference>